<protein>
    <recommendedName>
        <fullName evidence="5">Protein kinase domain-containing protein</fullName>
    </recommendedName>
</protein>
<feature type="domain" description="Protein kinase" evidence="5">
    <location>
        <begin position="11"/>
        <end position="276"/>
    </location>
</feature>
<dbReference type="InterPro" id="IPR017441">
    <property type="entry name" value="Protein_kinase_ATP_BS"/>
</dbReference>
<evidence type="ECO:0000256" key="2">
    <source>
        <dbReference type="ARBA" id="ARBA00022840"/>
    </source>
</evidence>
<evidence type="ECO:0000256" key="3">
    <source>
        <dbReference type="PROSITE-ProRule" id="PRU10141"/>
    </source>
</evidence>
<dbReference type="HOGENOM" id="CLU_000288_7_1_1"/>
<dbReference type="InterPro" id="IPR011009">
    <property type="entry name" value="Kinase-like_dom_sf"/>
</dbReference>
<dbReference type="InterPro" id="IPR008271">
    <property type="entry name" value="Ser/Thr_kinase_AS"/>
</dbReference>
<dbReference type="GO" id="GO:0036498">
    <property type="term" value="P:IRE1-mediated unfolded protein response"/>
    <property type="evidence" value="ECO:0000318"/>
    <property type="project" value="GO_Central"/>
</dbReference>
<dbReference type="GO" id="GO:0070059">
    <property type="term" value="P:intrinsic apoptotic signaling pathway in response to endoplasmic reticulum stress"/>
    <property type="evidence" value="ECO:0000318"/>
    <property type="project" value="GO_Central"/>
</dbReference>
<dbReference type="EMBL" id="GL732538">
    <property type="protein sequence ID" value="EFX83100.1"/>
    <property type="molecule type" value="Genomic_DNA"/>
</dbReference>
<keyword evidence="4" id="KW-0808">Transferase</keyword>
<evidence type="ECO:0000313" key="7">
    <source>
        <dbReference type="Proteomes" id="UP000000305"/>
    </source>
</evidence>
<dbReference type="Pfam" id="PF00069">
    <property type="entry name" value="Pkinase"/>
    <property type="match status" value="1"/>
</dbReference>
<dbReference type="PROSITE" id="PS00108">
    <property type="entry name" value="PROTEIN_KINASE_ST"/>
    <property type="match status" value="1"/>
</dbReference>
<keyword evidence="4" id="KW-0723">Serine/threonine-protein kinase</keyword>
<dbReference type="PhylomeDB" id="E9GBU0"/>
<dbReference type="KEGG" id="dpx:DAPPUDRAFT_100968"/>
<dbReference type="Proteomes" id="UP000000305">
    <property type="component" value="Unassembled WGS sequence"/>
</dbReference>
<comment type="similarity">
    <text evidence="4">Belongs to the protein kinase superfamily.</text>
</comment>
<feature type="binding site" evidence="3">
    <location>
        <position position="38"/>
    </location>
    <ligand>
        <name>ATP</name>
        <dbReference type="ChEBI" id="CHEBI:30616"/>
    </ligand>
</feature>
<keyword evidence="1 3" id="KW-0547">Nucleotide-binding</keyword>
<proteinExistence type="inferred from homology"/>
<dbReference type="STRING" id="6669.E9GBU0"/>
<dbReference type="InterPro" id="IPR000719">
    <property type="entry name" value="Prot_kinase_dom"/>
</dbReference>
<dbReference type="FunFam" id="1.10.510.10:FF:001249">
    <property type="entry name" value="Uncharacterized protein"/>
    <property type="match status" value="1"/>
</dbReference>
<dbReference type="Gene3D" id="1.10.510.10">
    <property type="entry name" value="Transferase(Phosphotransferase) domain 1"/>
    <property type="match status" value="1"/>
</dbReference>
<dbReference type="GO" id="GO:0004674">
    <property type="term" value="F:protein serine/threonine kinase activity"/>
    <property type="evidence" value="ECO:0000318"/>
    <property type="project" value="GO_Central"/>
</dbReference>
<dbReference type="InParanoid" id="E9GBU0"/>
<dbReference type="SMART" id="SM00220">
    <property type="entry name" value="S_TKc"/>
    <property type="match status" value="1"/>
</dbReference>
<dbReference type="PROSITE" id="PS00107">
    <property type="entry name" value="PROTEIN_KINASE_ATP"/>
    <property type="match status" value="1"/>
</dbReference>
<dbReference type="Gene3D" id="3.30.200.20">
    <property type="entry name" value="Phosphorylase Kinase, domain 1"/>
    <property type="match status" value="1"/>
</dbReference>
<dbReference type="SUPFAM" id="SSF56112">
    <property type="entry name" value="Protein kinase-like (PK-like)"/>
    <property type="match status" value="1"/>
</dbReference>
<keyword evidence="4" id="KW-0418">Kinase</keyword>
<organism evidence="6 7">
    <name type="scientific">Daphnia pulex</name>
    <name type="common">Water flea</name>
    <dbReference type="NCBI Taxonomy" id="6669"/>
    <lineage>
        <taxon>Eukaryota</taxon>
        <taxon>Metazoa</taxon>
        <taxon>Ecdysozoa</taxon>
        <taxon>Arthropoda</taxon>
        <taxon>Crustacea</taxon>
        <taxon>Branchiopoda</taxon>
        <taxon>Diplostraca</taxon>
        <taxon>Cladocera</taxon>
        <taxon>Anomopoda</taxon>
        <taxon>Daphniidae</taxon>
        <taxon>Daphnia</taxon>
    </lineage>
</organism>
<dbReference type="InterPro" id="IPR045133">
    <property type="entry name" value="IRE1/2-like"/>
</dbReference>
<dbReference type="GO" id="GO:0005524">
    <property type="term" value="F:ATP binding"/>
    <property type="evidence" value="ECO:0007669"/>
    <property type="project" value="UniProtKB-UniRule"/>
</dbReference>
<accession>E9GBU0</accession>
<dbReference type="OrthoDB" id="10261027at2759"/>
<dbReference type="PANTHER" id="PTHR13954:SF6">
    <property type="entry name" value="NON-SPECIFIC SERINE_THREONINE PROTEIN KINASE"/>
    <property type="match status" value="1"/>
</dbReference>
<dbReference type="PROSITE" id="PS50011">
    <property type="entry name" value="PROTEIN_KINASE_DOM"/>
    <property type="match status" value="1"/>
</dbReference>
<dbReference type="GO" id="GO:0051082">
    <property type="term" value="F:unfolded protein binding"/>
    <property type="evidence" value="ECO:0000318"/>
    <property type="project" value="GO_Central"/>
</dbReference>
<name>E9GBU0_DAPPU</name>
<dbReference type="GO" id="GO:0005783">
    <property type="term" value="C:endoplasmic reticulum"/>
    <property type="evidence" value="ECO:0000318"/>
    <property type="project" value="GO_Central"/>
</dbReference>
<evidence type="ECO:0000259" key="5">
    <source>
        <dbReference type="PROSITE" id="PS50011"/>
    </source>
</evidence>
<reference evidence="6 7" key="1">
    <citation type="journal article" date="2011" name="Science">
        <title>The ecoresponsive genome of Daphnia pulex.</title>
        <authorList>
            <person name="Colbourne J.K."/>
            <person name="Pfrender M.E."/>
            <person name="Gilbert D."/>
            <person name="Thomas W.K."/>
            <person name="Tucker A."/>
            <person name="Oakley T.H."/>
            <person name="Tokishita S."/>
            <person name="Aerts A."/>
            <person name="Arnold G.J."/>
            <person name="Basu M.K."/>
            <person name="Bauer D.J."/>
            <person name="Caceres C.E."/>
            <person name="Carmel L."/>
            <person name="Casola C."/>
            <person name="Choi J.H."/>
            <person name="Detter J.C."/>
            <person name="Dong Q."/>
            <person name="Dusheyko S."/>
            <person name="Eads B.D."/>
            <person name="Frohlich T."/>
            <person name="Geiler-Samerotte K.A."/>
            <person name="Gerlach D."/>
            <person name="Hatcher P."/>
            <person name="Jogdeo S."/>
            <person name="Krijgsveld J."/>
            <person name="Kriventseva E.V."/>
            <person name="Kultz D."/>
            <person name="Laforsch C."/>
            <person name="Lindquist E."/>
            <person name="Lopez J."/>
            <person name="Manak J.R."/>
            <person name="Muller J."/>
            <person name="Pangilinan J."/>
            <person name="Patwardhan R.P."/>
            <person name="Pitluck S."/>
            <person name="Pritham E.J."/>
            <person name="Rechtsteiner A."/>
            <person name="Rho M."/>
            <person name="Rogozin I.B."/>
            <person name="Sakarya O."/>
            <person name="Salamov A."/>
            <person name="Schaack S."/>
            <person name="Shapiro H."/>
            <person name="Shiga Y."/>
            <person name="Skalitzky C."/>
            <person name="Smith Z."/>
            <person name="Souvorov A."/>
            <person name="Sung W."/>
            <person name="Tang Z."/>
            <person name="Tsuchiya D."/>
            <person name="Tu H."/>
            <person name="Vos H."/>
            <person name="Wang M."/>
            <person name="Wolf Y.I."/>
            <person name="Yamagata H."/>
            <person name="Yamada T."/>
            <person name="Ye Y."/>
            <person name="Shaw J.R."/>
            <person name="Andrews J."/>
            <person name="Crease T.J."/>
            <person name="Tang H."/>
            <person name="Lucas S.M."/>
            <person name="Robertson H.M."/>
            <person name="Bork P."/>
            <person name="Koonin E.V."/>
            <person name="Zdobnov E.M."/>
            <person name="Grigoriev I.V."/>
            <person name="Lynch M."/>
            <person name="Boore J.L."/>
        </authorList>
    </citation>
    <scope>NUCLEOTIDE SEQUENCE [LARGE SCALE GENOMIC DNA]</scope>
</reference>
<dbReference type="eggNOG" id="KOG1027">
    <property type="taxonomic scope" value="Eukaryota"/>
</dbReference>
<keyword evidence="2 3" id="KW-0067">ATP-binding</keyword>
<evidence type="ECO:0000313" key="6">
    <source>
        <dbReference type="EMBL" id="EFX83100.1"/>
    </source>
</evidence>
<evidence type="ECO:0000256" key="1">
    <source>
        <dbReference type="ARBA" id="ARBA00022741"/>
    </source>
</evidence>
<keyword evidence="7" id="KW-1185">Reference proteome</keyword>
<evidence type="ECO:0000256" key="4">
    <source>
        <dbReference type="RuleBase" id="RU000304"/>
    </source>
</evidence>
<sequence length="276" mass="31817">MAAQQPEANGEQRNRILGRGRFGLVFEGTWEETKVAVKRIEIERTNEREETALRQCDHPNVIKLLDIQDNIDFKYYVLEFCVASLDHLFSQETDPYRWPATQRDVCLQLAKGMAHIHEQRLIHRDVKPGNVLIWVDSTGERVLMKWADFDLSKPVSENGSHSISGSRGTEKWYAPEIYRMRMEEEENVANPIRPRGTVKSDVFSEGLVFGYYLLGGRHPYRGPNGPYDIPHNILNSIVNLNEIAQHPLYNIIMDMLENDPVERISSSQVVERISNI</sequence>
<dbReference type="GO" id="GO:0004521">
    <property type="term" value="F:RNA endonuclease activity"/>
    <property type="evidence" value="ECO:0000318"/>
    <property type="project" value="GO_Central"/>
</dbReference>
<dbReference type="PANTHER" id="PTHR13954">
    <property type="entry name" value="IRE1-RELATED"/>
    <property type="match status" value="1"/>
</dbReference>
<dbReference type="AlphaFoldDB" id="E9GBU0"/>
<gene>
    <name evidence="6" type="ORF">DAPPUDRAFT_100968</name>
</gene>